<organism evidence="3 4">
    <name type="scientific">Oryza glaberrima</name>
    <name type="common">African rice</name>
    <dbReference type="NCBI Taxonomy" id="4538"/>
    <lineage>
        <taxon>Eukaryota</taxon>
        <taxon>Viridiplantae</taxon>
        <taxon>Streptophyta</taxon>
        <taxon>Embryophyta</taxon>
        <taxon>Tracheophyta</taxon>
        <taxon>Spermatophyta</taxon>
        <taxon>Magnoliopsida</taxon>
        <taxon>Liliopsida</taxon>
        <taxon>Poales</taxon>
        <taxon>Poaceae</taxon>
        <taxon>BOP clade</taxon>
        <taxon>Oryzoideae</taxon>
        <taxon>Oryzeae</taxon>
        <taxon>Oryzinae</taxon>
        <taxon>Oryza</taxon>
    </lineage>
</organism>
<dbReference type="PANTHER" id="PTHR11538">
    <property type="entry name" value="PHENYLALANYL-TRNA SYNTHETASE"/>
    <property type="match status" value="1"/>
</dbReference>
<dbReference type="OMA" id="TLHATRW"/>
<name>I1QPU2_ORYGL</name>
<evidence type="ECO:0000259" key="2">
    <source>
        <dbReference type="Pfam" id="PF10354"/>
    </source>
</evidence>
<dbReference type="GO" id="GO:0070042">
    <property type="term" value="F:rRNA (uridine-N3-)-methyltransferase activity"/>
    <property type="evidence" value="ECO:0007669"/>
    <property type="project" value="InterPro"/>
</dbReference>
<dbReference type="PANTHER" id="PTHR11538:SF26">
    <property type="entry name" value="FERREDOXIN-FOLD ANTICODON-BINDING DOMAIN-CONTAINING PROTEIN 1"/>
    <property type="match status" value="1"/>
</dbReference>
<feature type="domain" description="25S rRNA (uridine-N(3))-methyltransferase BMT5-like" evidence="2">
    <location>
        <begin position="86"/>
        <end position="120"/>
    </location>
</feature>
<sequence>MAVAPPEVGHAAAAAVAGGKKEVRALDGASAISEEEEVEVEVEEEEEAEEEREDEEEGEEDGGDEEEEEEEGVKWLKHYSSMQSILVVGDGDFSFSRALAVAFCSGESLVSTSLDSYEKVDFHIEDYPGYNHKRGDGPRCDEPFPLGPCCTFKFSIRNHKKQKKCHSKKIGSIPSLGGSHVHPEILASDWSPSQPLRPVNAVNMPVTFDPYSLRIAQSHQPGFPVNFVGLWTAAACSLQHCNIHPMLNIVRPSLHLLPIASIIAPQMGRISTSLFAPQEQPKPVLRPLQSVSSYDLAREHQMNLRREFEMRGQTMPAGTSLDYFEFLEYLFRDPAEKEKWLQTMITLHATRW</sequence>
<dbReference type="Pfam" id="PF10354">
    <property type="entry name" value="BMT5-like"/>
    <property type="match status" value="1"/>
</dbReference>
<dbReference type="EnsemblPlants" id="ORGLA09G0107100.1">
    <property type="protein sequence ID" value="ORGLA09G0107100.1"/>
    <property type="gene ID" value="ORGLA09G0107100"/>
</dbReference>
<dbReference type="GO" id="GO:0005737">
    <property type="term" value="C:cytoplasm"/>
    <property type="evidence" value="ECO:0007669"/>
    <property type="project" value="TreeGrafter"/>
</dbReference>
<dbReference type="AlphaFoldDB" id="I1QPU2"/>
<evidence type="ECO:0000313" key="3">
    <source>
        <dbReference type="EnsemblPlants" id="ORGLA09G0107100.1"/>
    </source>
</evidence>
<accession>I1QPU2</accession>
<keyword evidence="4" id="KW-1185">Reference proteome</keyword>
<feature type="region of interest" description="Disordered" evidence="1">
    <location>
        <begin position="1"/>
        <end position="73"/>
    </location>
</feature>
<dbReference type="InterPro" id="IPR019446">
    <property type="entry name" value="BMT5-like"/>
</dbReference>
<proteinExistence type="predicted"/>
<dbReference type="eggNOG" id="KOG4174">
    <property type="taxonomic scope" value="Eukaryota"/>
</dbReference>
<reference evidence="3 4" key="2">
    <citation type="submission" date="2018-04" db="EMBL/GenBank/DDBJ databases">
        <title>OglaRS2 (Oryza glaberrima Reference Sequence Version 2).</title>
        <authorList>
            <person name="Zhang J."/>
            <person name="Kudrna D."/>
            <person name="Lee S."/>
            <person name="Talag J."/>
            <person name="Rajasekar S."/>
            <person name="Wing R.A."/>
        </authorList>
    </citation>
    <scope>NUCLEOTIDE SEQUENCE [LARGE SCALE GENOMIC DNA]</scope>
    <source>
        <strain evidence="3 4">cv. IRGC 96717</strain>
    </source>
</reference>
<dbReference type="Proteomes" id="UP000007306">
    <property type="component" value="Chromosome 9"/>
</dbReference>
<feature type="compositionally biased region" description="Acidic residues" evidence="1">
    <location>
        <begin position="33"/>
        <end position="71"/>
    </location>
</feature>
<feature type="compositionally biased region" description="Low complexity" evidence="1">
    <location>
        <begin position="1"/>
        <end position="18"/>
    </location>
</feature>
<evidence type="ECO:0000256" key="1">
    <source>
        <dbReference type="SAM" id="MobiDB-lite"/>
    </source>
</evidence>
<reference evidence="3" key="1">
    <citation type="submission" date="2015-06" db="UniProtKB">
        <authorList>
            <consortium name="EnsemblPlants"/>
        </authorList>
    </citation>
    <scope>IDENTIFICATION</scope>
</reference>
<dbReference type="GO" id="GO:0070475">
    <property type="term" value="P:rRNA base methylation"/>
    <property type="evidence" value="ECO:0007669"/>
    <property type="project" value="InterPro"/>
</dbReference>
<protein>
    <recommendedName>
        <fullName evidence="2">25S rRNA (uridine-N(3))-methyltransferase BMT5-like domain-containing protein</fullName>
    </recommendedName>
</protein>
<dbReference type="STRING" id="4538.I1QPU2"/>
<evidence type="ECO:0000313" key="4">
    <source>
        <dbReference type="Proteomes" id="UP000007306"/>
    </source>
</evidence>
<dbReference type="Gramene" id="ORGLA09G0107100.1">
    <property type="protein sequence ID" value="ORGLA09G0107100.1"/>
    <property type="gene ID" value="ORGLA09G0107100"/>
</dbReference>
<dbReference type="HOGENOM" id="CLU_026753_1_0_1"/>